<gene>
    <name evidence="1" type="ORF">OCBIM_22002145mg</name>
</gene>
<proteinExistence type="predicted"/>
<accession>A0A0L8IG98</accession>
<sequence length="77" mass="9176">MLTSHIRHPIAKGTGLKNIYTSNTSERLYYDINFILRWNTLLIQLERYSHSKHSGLHPTERKYKFCEKNCEILTYST</sequence>
<evidence type="ECO:0000313" key="1">
    <source>
        <dbReference type="EMBL" id="KOG00522.1"/>
    </source>
</evidence>
<organism evidence="1">
    <name type="scientific">Octopus bimaculoides</name>
    <name type="common">California two-spotted octopus</name>
    <dbReference type="NCBI Taxonomy" id="37653"/>
    <lineage>
        <taxon>Eukaryota</taxon>
        <taxon>Metazoa</taxon>
        <taxon>Spiralia</taxon>
        <taxon>Lophotrochozoa</taxon>
        <taxon>Mollusca</taxon>
        <taxon>Cephalopoda</taxon>
        <taxon>Coleoidea</taxon>
        <taxon>Octopodiformes</taxon>
        <taxon>Octopoda</taxon>
        <taxon>Incirrata</taxon>
        <taxon>Octopodidae</taxon>
        <taxon>Octopus</taxon>
    </lineage>
</organism>
<reference evidence="1" key="1">
    <citation type="submission" date="2015-07" db="EMBL/GenBank/DDBJ databases">
        <title>MeaNS - Measles Nucleotide Surveillance Program.</title>
        <authorList>
            <person name="Tran T."/>
            <person name="Druce J."/>
        </authorList>
    </citation>
    <scope>NUCLEOTIDE SEQUENCE</scope>
    <source>
        <strain evidence="1">UCB-OBI-ISO-001</strain>
        <tissue evidence="1">Gonad</tissue>
    </source>
</reference>
<dbReference type="AlphaFoldDB" id="A0A0L8IG98"/>
<protein>
    <submittedName>
        <fullName evidence="1">Uncharacterized protein</fullName>
    </submittedName>
</protein>
<name>A0A0L8IG98_OCTBM</name>
<dbReference type="EMBL" id="KQ415788">
    <property type="protein sequence ID" value="KOG00522.1"/>
    <property type="molecule type" value="Genomic_DNA"/>
</dbReference>